<evidence type="ECO:0000259" key="9">
    <source>
        <dbReference type="PROSITE" id="PS50850"/>
    </source>
</evidence>
<feature type="transmembrane region" description="Helical" evidence="8">
    <location>
        <begin position="279"/>
        <end position="299"/>
    </location>
</feature>
<dbReference type="InterPro" id="IPR036259">
    <property type="entry name" value="MFS_trans_sf"/>
</dbReference>
<dbReference type="PROSITE" id="PS50850">
    <property type="entry name" value="MFS"/>
    <property type="match status" value="1"/>
</dbReference>
<protein>
    <submittedName>
        <fullName evidence="10">MFS transporter</fullName>
    </submittedName>
</protein>
<feature type="transmembrane region" description="Helical" evidence="8">
    <location>
        <begin position="367"/>
        <end position="388"/>
    </location>
</feature>
<dbReference type="CDD" id="cd06173">
    <property type="entry name" value="MFS_MefA_like"/>
    <property type="match status" value="1"/>
</dbReference>
<feature type="region of interest" description="Disordered" evidence="7">
    <location>
        <begin position="427"/>
        <end position="478"/>
    </location>
</feature>
<feature type="transmembrane region" description="Helical" evidence="8">
    <location>
        <begin position="18"/>
        <end position="39"/>
    </location>
</feature>
<evidence type="ECO:0000256" key="3">
    <source>
        <dbReference type="ARBA" id="ARBA00022475"/>
    </source>
</evidence>
<dbReference type="PANTHER" id="PTHR23513">
    <property type="entry name" value="INTEGRAL MEMBRANE EFFLUX PROTEIN-RELATED"/>
    <property type="match status" value="1"/>
</dbReference>
<evidence type="ECO:0000313" key="10">
    <source>
        <dbReference type="EMBL" id="GAA2486154.1"/>
    </source>
</evidence>
<dbReference type="Pfam" id="PF05977">
    <property type="entry name" value="MFS_3"/>
    <property type="match status" value="1"/>
</dbReference>
<reference evidence="10 11" key="1">
    <citation type="journal article" date="2019" name="Int. J. Syst. Evol. Microbiol.">
        <title>The Global Catalogue of Microorganisms (GCM) 10K type strain sequencing project: providing services to taxonomists for standard genome sequencing and annotation.</title>
        <authorList>
            <consortium name="The Broad Institute Genomics Platform"/>
            <consortium name="The Broad Institute Genome Sequencing Center for Infectious Disease"/>
            <person name="Wu L."/>
            <person name="Ma J."/>
        </authorList>
    </citation>
    <scope>NUCLEOTIDE SEQUENCE [LARGE SCALE GENOMIC DNA]</scope>
    <source>
        <strain evidence="10 11">JCM 5062</strain>
    </source>
</reference>
<accession>A0ABN3LNL9</accession>
<keyword evidence="6 8" id="KW-0472">Membrane</keyword>
<keyword evidence="4 8" id="KW-0812">Transmembrane</keyword>
<sequence length="478" mass="50074">MLSLSTPLAPLRHRNYRLLFISFVISMLGDGVWLVALPWVAMELGGNSSDLAMVVGAEAVGLISCVLIGGALADRYPRKLVIGWSYAAAFTVLTALAVVHLTGSLQIWQLVGAAFVLGAAAAISGPASDAFTPDLVPKDDLHAANAMESVVRSLAVRMVGPAVGGLLISLIDALSIIVLNAVSFGVAAACVAMIVVPRSVNASMNASEDETRAEAGAGTEAADADGVPYREALRYLFSERWLWVLIVWSGLVLLLQSGPRQILLPFVIHNDLGGDARDYGALIAVTGIAAVVGSLVLASHKPPRDYPRRMLLAWTVGAAPLALMVFVPSFWMLLPLGAMYGFFSTVGNVYWSTLVQTSVPNAVRGRVISIDWLGSLALVPLSAVLAGLSPDRDFIVWLFVLGGVLPVLLTLATVRWVDLRALRTDGPDSAAGPAETDGGTADGRAEKDGGTADGRAEKDGGTADGRAEKERATATTPS</sequence>
<keyword evidence="3" id="KW-1003">Cell membrane</keyword>
<dbReference type="RefSeq" id="WP_344358317.1">
    <property type="nucleotide sequence ID" value="NZ_BAAASR010000008.1"/>
</dbReference>
<dbReference type="PANTHER" id="PTHR23513:SF11">
    <property type="entry name" value="STAPHYLOFERRIN A TRANSPORTER"/>
    <property type="match status" value="1"/>
</dbReference>
<evidence type="ECO:0000256" key="8">
    <source>
        <dbReference type="SAM" id="Phobius"/>
    </source>
</evidence>
<dbReference type="Gene3D" id="1.20.1250.20">
    <property type="entry name" value="MFS general substrate transporter like domains"/>
    <property type="match status" value="1"/>
</dbReference>
<gene>
    <name evidence="10" type="ORF">GCM10010393_16490</name>
</gene>
<feature type="transmembrane region" description="Helical" evidence="8">
    <location>
        <begin position="177"/>
        <end position="196"/>
    </location>
</feature>
<proteinExistence type="predicted"/>
<keyword evidence="2" id="KW-0813">Transport</keyword>
<evidence type="ECO:0000256" key="4">
    <source>
        <dbReference type="ARBA" id="ARBA00022692"/>
    </source>
</evidence>
<evidence type="ECO:0000256" key="5">
    <source>
        <dbReference type="ARBA" id="ARBA00022989"/>
    </source>
</evidence>
<dbReference type="InterPro" id="IPR010290">
    <property type="entry name" value="TM_effector"/>
</dbReference>
<feature type="transmembrane region" description="Helical" evidence="8">
    <location>
        <begin position="107"/>
        <end position="128"/>
    </location>
</feature>
<evidence type="ECO:0000313" key="11">
    <source>
        <dbReference type="Proteomes" id="UP001499942"/>
    </source>
</evidence>
<evidence type="ECO:0000256" key="2">
    <source>
        <dbReference type="ARBA" id="ARBA00022448"/>
    </source>
</evidence>
<dbReference type="InterPro" id="IPR020846">
    <property type="entry name" value="MFS_dom"/>
</dbReference>
<feature type="transmembrane region" description="Helical" evidence="8">
    <location>
        <begin position="51"/>
        <end position="73"/>
    </location>
</feature>
<evidence type="ECO:0000256" key="6">
    <source>
        <dbReference type="ARBA" id="ARBA00023136"/>
    </source>
</evidence>
<feature type="transmembrane region" description="Helical" evidence="8">
    <location>
        <begin position="311"/>
        <end position="331"/>
    </location>
</feature>
<comment type="subcellular location">
    <subcellularLocation>
        <location evidence="1">Cell membrane</location>
        <topology evidence="1">Multi-pass membrane protein</topology>
    </subcellularLocation>
</comment>
<dbReference type="Proteomes" id="UP001499942">
    <property type="component" value="Unassembled WGS sequence"/>
</dbReference>
<keyword evidence="11" id="KW-1185">Reference proteome</keyword>
<feature type="transmembrane region" description="Helical" evidence="8">
    <location>
        <begin position="394"/>
        <end position="414"/>
    </location>
</feature>
<feature type="compositionally biased region" description="Basic and acidic residues" evidence="7">
    <location>
        <begin position="443"/>
        <end position="472"/>
    </location>
</feature>
<dbReference type="EMBL" id="BAAASR010000008">
    <property type="protein sequence ID" value="GAA2486154.1"/>
    <property type="molecule type" value="Genomic_DNA"/>
</dbReference>
<feature type="transmembrane region" description="Helical" evidence="8">
    <location>
        <begin position="80"/>
        <end position="101"/>
    </location>
</feature>
<evidence type="ECO:0000256" key="1">
    <source>
        <dbReference type="ARBA" id="ARBA00004651"/>
    </source>
</evidence>
<dbReference type="SUPFAM" id="SSF103473">
    <property type="entry name" value="MFS general substrate transporter"/>
    <property type="match status" value="1"/>
</dbReference>
<organism evidence="10 11">
    <name type="scientific">Streptomyces gobitricini</name>
    <dbReference type="NCBI Taxonomy" id="68211"/>
    <lineage>
        <taxon>Bacteria</taxon>
        <taxon>Bacillati</taxon>
        <taxon>Actinomycetota</taxon>
        <taxon>Actinomycetes</taxon>
        <taxon>Kitasatosporales</taxon>
        <taxon>Streptomycetaceae</taxon>
        <taxon>Streptomyces</taxon>
    </lineage>
</organism>
<comment type="caution">
    <text evidence="10">The sequence shown here is derived from an EMBL/GenBank/DDBJ whole genome shotgun (WGS) entry which is preliminary data.</text>
</comment>
<evidence type="ECO:0000256" key="7">
    <source>
        <dbReference type="SAM" id="MobiDB-lite"/>
    </source>
</evidence>
<feature type="transmembrane region" description="Helical" evidence="8">
    <location>
        <begin position="337"/>
        <end position="355"/>
    </location>
</feature>
<feature type="transmembrane region" description="Helical" evidence="8">
    <location>
        <begin position="149"/>
        <end position="171"/>
    </location>
</feature>
<keyword evidence="5 8" id="KW-1133">Transmembrane helix</keyword>
<feature type="domain" description="Major facilitator superfamily (MFS) profile" evidence="9">
    <location>
        <begin position="15"/>
        <end position="421"/>
    </location>
</feature>
<name>A0ABN3LNL9_9ACTN</name>
<feature type="transmembrane region" description="Helical" evidence="8">
    <location>
        <begin position="241"/>
        <end position="259"/>
    </location>
</feature>